<dbReference type="AlphaFoldDB" id="A0A8S1GNN5"/>
<feature type="compositionally biased region" description="Acidic residues" evidence="1">
    <location>
        <begin position="274"/>
        <end position="283"/>
    </location>
</feature>
<proteinExistence type="predicted"/>
<feature type="compositionally biased region" description="Basic residues" evidence="1">
    <location>
        <begin position="352"/>
        <end position="369"/>
    </location>
</feature>
<gene>
    <name evidence="2" type="ORF">CAUJ_LOCUS695</name>
</gene>
<evidence type="ECO:0000256" key="1">
    <source>
        <dbReference type="SAM" id="MobiDB-lite"/>
    </source>
</evidence>
<feature type="region of interest" description="Disordered" evidence="1">
    <location>
        <begin position="122"/>
        <end position="401"/>
    </location>
</feature>
<comment type="caution">
    <text evidence="2">The sequence shown here is derived from an EMBL/GenBank/DDBJ whole genome shotgun (WGS) entry which is preliminary data.</text>
</comment>
<reference evidence="2" key="1">
    <citation type="submission" date="2020-10" db="EMBL/GenBank/DDBJ databases">
        <authorList>
            <person name="Kikuchi T."/>
        </authorList>
    </citation>
    <scope>NUCLEOTIDE SEQUENCE</scope>
    <source>
        <strain evidence="2">NKZ352</strain>
    </source>
</reference>
<protein>
    <submittedName>
        <fullName evidence="2">Uncharacterized protein</fullName>
    </submittedName>
</protein>
<evidence type="ECO:0000313" key="3">
    <source>
        <dbReference type="Proteomes" id="UP000835052"/>
    </source>
</evidence>
<feature type="compositionally biased region" description="Polar residues" evidence="1">
    <location>
        <begin position="203"/>
        <end position="212"/>
    </location>
</feature>
<accession>A0A8S1GNN5</accession>
<sequence length="426" mass="48482">MALVFSDDEDAERFSEIIRSAKCVEENEKSKENKGTFEDEARLLLQDVNKPRLDVIVRPLMRSRDCADPYEEGFFEHNVEFRKESLGTGFGYFGDKGEIDAKGKEKGTKSKREELIIEREKRLKNIAKTTPSTKQKFPEILVDTPISEPPSKKKNISDTPKSTRKKKKKIESSSDEDSDVETSSMKRKISKTFDDTPAHSSKKSNISDTPKSNGRKKKKIEESSSDDSEVTTPPPRRRLPRTFVKTPISAPSSKKENISDAPKSNGKKKKKIEDESDDDDSDETTSSSRRRRTRTSVETPTFVAPPPKIKNISDTSKSKMRKKRKVESSSDEDTDQSTPITKRKDVDTPLTGKKKKSDTPKSTRRKKRKLGDSTEDDSDVENDFVAEFSAGETPKSDRKLRKRRNLRQLQESFDEELELSLAKFQK</sequence>
<feature type="compositionally biased region" description="Acidic residues" evidence="1">
    <location>
        <begin position="373"/>
        <end position="384"/>
    </location>
</feature>
<evidence type="ECO:0000313" key="2">
    <source>
        <dbReference type="EMBL" id="CAD6184776.1"/>
    </source>
</evidence>
<dbReference type="EMBL" id="CAJGYM010000001">
    <property type="protein sequence ID" value="CAD6184776.1"/>
    <property type="molecule type" value="Genomic_DNA"/>
</dbReference>
<dbReference type="Proteomes" id="UP000835052">
    <property type="component" value="Unassembled WGS sequence"/>
</dbReference>
<organism evidence="2 3">
    <name type="scientific">Caenorhabditis auriculariae</name>
    <dbReference type="NCBI Taxonomy" id="2777116"/>
    <lineage>
        <taxon>Eukaryota</taxon>
        <taxon>Metazoa</taxon>
        <taxon>Ecdysozoa</taxon>
        <taxon>Nematoda</taxon>
        <taxon>Chromadorea</taxon>
        <taxon>Rhabditida</taxon>
        <taxon>Rhabditina</taxon>
        <taxon>Rhabditomorpha</taxon>
        <taxon>Rhabditoidea</taxon>
        <taxon>Rhabditidae</taxon>
        <taxon>Peloderinae</taxon>
        <taxon>Caenorhabditis</taxon>
    </lineage>
</organism>
<name>A0A8S1GNN5_9PELO</name>
<keyword evidence="3" id="KW-1185">Reference proteome</keyword>